<dbReference type="OrthoDB" id="9787127at2"/>
<dbReference type="PANTHER" id="PTHR37292:SF2">
    <property type="entry name" value="DUF262 DOMAIN-CONTAINING PROTEIN"/>
    <property type="match status" value="1"/>
</dbReference>
<sequence>MAGGMPLEESFPTFISIPELVERVRSGGIRIPTFQRSFGWDAKDVRDLFDSLYRGIPVGTLIFWRRPGPAGQIQLGPLSLTVPDVGDALWVVDGQKRIISLALALSPDVDDTDDAGERFAVYFDLGTKKFVHPGEGVISTRAIPLHEFRASSDLFAWLRNHSKDLKEEDFEAVHRLNDSLRSYRIPAYVVASDDRDLIRLIFGRVNSAGKPMSRAEVFRVSFAGRPEPSSPASVAKELAARGFGTIPERYVRQSLLAIRGGDINRSLDEEFSPTEDPADWYDRTEQAIAKGIGFLQGIGVPHRELVPNMAPLPALAAFFHLYEDIDPWIGRLLARWLWRGWAHGFGEGGWPAALRKVVAGPDAPAADSDVGLSEPYWFVRALLHSVPDRPPPRVDLSSNVNPVGAQDSLFLLALYSLHPLDAGGNPVDVAGELEEFGTDAVTEIIPELQNFARQAANLALWPPSAPPLLEVRDPHILASYAIDDQLANQSADWRDWNDWGRDHFLRARGRAIEKIVHDFLDSRLEPSSIIRPPLGDLLVAGLGAEI</sequence>
<feature type="domain" description="GmrSD restriction endonucleases N-terminal" evidence="1">
    <location>
        <begin position="19"/>
        <end position="220"/>
    </location>
</feature>
<name>A0A4S5EQI0_9ACTN</name>
<keyword evidence="3" id="KW-1185">Reference proteome</keyword>
<proteinExistence type="predicted"/>
<evidence type="ECO:0000259" key="1">
    <source>
        <dbReference type="Pfam" id="PF03235"/>
    </source>
</evidence>
<dbReference type="InterPro" id="IPR004919">
    <property type="entry name" value="GmrSD_N"/>
</dbReference>
<dbReference type="Pfam" id="PF03235">
    <property type="entry name" value="GmrSD_N"/>
    <property type="match status" value="1"/>
</dbReference>
<accession>A0A4S5EQI0</accession>
<comment type="caution">
    <text evidence="2">The sequence shown here is derived from an EMBL/GenBank/DDBJ whole genome shotgun (WGS) entry which is preliminary data.</text>
</comment>
<reference evidence="2 3" key="1">
    <citation type="submission" date="2019-04" db="EMBL/GenBank/DDBJ databases">
        <title>Draft genome sequences for three unisolated Alnus-infective Frankia Sp+ strains, AgTrS, AiOr and AvVan, the first sequenced Frankia strains able to sporulate in-planta.</title>
        <authorList>
            <person name="Bethencourt L."/>
            <person name="Vautrin F."/>
            <person name="Taib N."/>
            <person name="Dubost A."/>
            <person name="Castro-Garcia L."/>
            <person name="Imbaud O."/>
            <person name="Abrouk D."/>
            <person name="Fournier P."/>
            <person name="Briolay J."/>
            <person name="Nguyen A."/>
            <person name="Normand P."/>
            <person name="Fernandez M.P."/>
            <person name="Brochier-Armanet C."/>
            <person name="Herrera-Belaroussi A."/>
        </authorList>
    </citation>
    <scope>NUCLEOTIDE SEQUENCE [LARGE SCALE GENOMIC DNA]</scope>
    <source>
        <strain evidence="2 3">AvVan</strain>
    </source>
</reference>
<dbReference type="PANTHER" id="PTHR37292">
    <property type="entry name" value="VNG6097C"/>
    <property type="match status" value="1"/>
</dbReference>
<evidence type="ECO:0000313" key="3">
    <source>
        <dbReference type="Proteomes" id="UP000305282"/>
    </source>
</evidence>
<dbReference type="EMBL" id="SSXH01000214">
    <property type="protein sequence ID" value="THJ74588.1"/>
    <property type="molecule type" value="Genomic_DNA"/>
</dbReference>
<gene>
    <name evidence="2" type="ORF">E7Y31_10600</name>
</gene>
<evidence type="ECO:0000313" key="2">
    <source>
        <dbReference type="EMBL" id="THJ74588.1"/>
    </source>
</evidence>
<dbReference type="Proteomes" id="UP000305282">
    <property type="component" value="Unassembled WGS sequence"/>
</dbReference>
<organism evidence="2 3">
    <name type="scientific">Candidatus Frankia alpina</name>
    <dbReference type="NCBI Taxonomy" id="2699483"/>
    <lineage>
        <taxon>Bacteria</taxon>
        <taxon>Bacillati</taxon>
        <taxon>Actinomycetota</taxon>
        <taxon>Actinomycetes</taxon>
        <taxon>Frankiales</taxon>
        <taxon>Frankiaceae</taxon>
        <taxon>Frankia</taxon>
    </lineage>
</organism>
<dbReference type="AlphaFoldDB" id="A0A4S5EQI0"/>
<protein>
    <submittedName>
        <fullName evidence="2">DUF262 domain-containing protein</fullName>
    </submittedName>
</protein>